<dbReference type="PANTHER" id="PTHR43883">
    <property type="entry name" value="SLR0207 PROTEIN"/>
    <property type="match status" value="1"/>
</dbReference>
<gene>
    <name evidence="1" type="ORF">IPN02_17960</name>
</gene>
<evidence type="ECO:0000313" key="2">
    <source>
        <dbReference type="Proteomes" id="UP000727993"/>
    </source>
</evidence>
<dbReference type="AlphaFoldDB" id="A0A936NGR9"/>
<evidence type="ECO:0000313" key="1">
    <source>
        <dbReference type="EMBL" id="MBK9298671.1"/>
    </source>
</evidence>
<proteinExistence type="predicted"/>
<dbReference type="PANTHER" id="PTHR43883:SF1">
    <property type="entry name" value="GLUCONOKINASE"/>
    <property type="match status" value="1"/>
</dbReference>
<dbReference type="Proteomes" id="UP000727993">
    <property type="component" value="Unassembled WGS sequence"/>
</dbReference>
<dbReference type="SUPFAM" id="SSF52540">
    <property type="entry name" value="P-loop containing nucleoside triphosphate hydrolases"/>
    <property type="match status" value="1"/>
</dbReference>
<name>A0A936NGR9_9ACTN</name>
<accession>A0A936NGR9</accession>
<organism evidence="1 2">
    <name type="scientific">Candidatus Neomicrothrix subdominans</name>
    <dbReference type="NCBI Taxonomy" id="2954438"/>
    <lineage>
        <taxon>Bacteria</taxon>
        <taxon>Bacillati</taxon>
        <taxon>Actinomycetota</taxon>
        <taxon>Acidimicrobiia</taxon>
        <taxon>Acidimicrobiales</taxon>
        <taxon>Microthrixaceae</taxon>
        <taxon>Candidatus Neomicrothrix</taxon>
    </lineage>
</organism>
<comment type="caution">
    <text evidence="1">The sequence shown here is derived from an EMBL/GenBank/DDBJ whole genome shotgun (WGS) entry which is preliminary data.</text>
</comment>
<dbReference type="InterPro" id="IPR011009">
    <property type="entry name" value="Kinase-like_dom_sf"/>
</dbReference>
<protein>
    <submittedName>
        <fullName evidence="1">AAA family ATPase</fullName>
    </submittedName>
</protein>
<dbReference type="Pfam" id="PF13671">
    <property type="entry name" value="AAA_33"/>
    <property type="match status" value="1"/>
</dbReference>
<sequence length="496" mass="53566">MREVPASETPPLTEGPQVVETHMSWVFMAGDRAYKLPKPVSLPFLDHSESAARIAAAEREVVLNARIAPDVYLGLADVHERGALVDKMIVMRRLPAERRLSQLAGSPEFDGCLREVARVVASFHAAEEPVINPRAAGADALGENWADNFAVTDALVDAGVDAVDLDRVKTLTQTYLRGRRPLFDERIADGFVRDGHGDLIADDVFCLVDDGPQIIDCLAFNDDWRIGDVLLDIAFLVMDVHRVAGPAAALRLLGWYQGFSGECHPSSLAHHYVAYRAHVRAKVACLRWQQGDAPSAALAKEYHDLALHHLEHGRVRLVLVGGGPGTGKTVLSNGLGDSLGWAVLHTDDIRRGVAASAGEEVGAAAPGEGIYDDAHRDAVYDELIRQARILLSGGESVVLDASWTGAHHRRLGTDLAEETYAELVEIECRLDPSVAKERIARRREEATTNSDATAETVDHLGALRDPWVSATGVDTGGTKATVLGQACGVVLSDERP</sequence>
<reference evidence="1 2" key="1">
    <citation type="submission" date="2020-10" db="EMBL/GenBank/DDBJ databases">
        <title>Connecting structure to function with the recovery of over 1000 high-quality activated sludge metagenome-assembled genomes encoding full-length rRNA genes using long-read sequencing.</title>
        <authorList>
            <person name="Singleton C.M."/>
            <person name="Petriglieri F."/>
            <person name="Kristensen J.M."/>
            <person name="Kirkegaard R.H."/>
            <person name="Michaelsen T.Y."/>
            <person name="Andersen M.H."/>
            <person name="Karst S.M."/>
            <person name="Dueholm M.S."/>
            <person name="Nielsen P.H."/>
            <person name="Albertsen M."/>
        </authorList>
    </citation>
    <scope>NUCLEOTIDE SEQUENCE [LARGE SCALE GENOMIC DNA]</scope>
    <source>
        <strain evidence="1">Lyne_18-Q3-R50-59_MAXAC.006</strain>
    </source>
</reference>
<dbReference type="Gene3D" id="3.40.50.300">
    <property type="entry name" value="P-loop containing nucleotide triphosphate hydrolases"/>
    <property type="match status" value="1"/>
</dbReference>
<dbReference type="InterPro" id="IPR052732">
    <property type="entry name" value="Cell-binding_unc_protein"/>
</dbReference>
<dbReference type="SUPFAM" id="SSF56112">
    <property type="entry name" value="Protein kinase-like (PK-like)"/>
    <property type="match status" value="1"/>
</dbReference>
<dbReference type="EMBL" id="JADJZA010000010">
    <property type="protein sequence ID" value="MBK9298671.1"/>
    <property type="molecule type" value="Genomic_DNA"/>
</dbReference>
<dbReference type="InterPro" id="IPR027417">
    <property type="entry name" value="P-loop_NTPase"/>
</dbReference>